<accession>A0A9W6CQF2</accession>
<dbReference type="RefSeq" id="WP_281809330.1">
    <property type="nucleotide sequence ID" value="NZ_BSDO01000008.1"/>
</dbReference>
<dbReference type="GeneID" id="95765013"/>
<reference evidence="1" key="1">
    <citation type="submission" date="2022-12" db="EMBL/GenBank/DDBJ databases">
        <title>Reference genome sequencing for broad-spectrum identification of bacterial and archaeal isolates by mass spectrometry.</title>
        <authorList>
            <person name="Sekiguchi Y."/>
            <person name="Tourlousse D.M."/>
        </authorList>
    </citation>
    <scope>NUCLEOTIDE SEQUENCE</scope>
    <source>
        <strain evidence="1">301</strain>
    </source>
</reference>
<name>A0A9W6CQF2_XANFL</name>
<reference evidence="2 4" key="2">
    <citation type="submission" date="2023-07" db="EMBL/GenBank/DDBJ databases">
        <title>Genomic Encyclopedia of Type Strains, Phase IV (KMG-IV): sequencing the most valuable type-strain genomes for metagenomic binning, comparative biology and taxonomic classification.</title>
        <authorList>
            <person name="Goeker M."/>
        </authorList>
    </citation>
    <scope>NUCLEOTIDE SEQUENCE [LARGE SCALE GENOMIC DNA]</scope>
    <source>
        <strain evidence="2 4">DSM 338</strain>
    </source>
</reference>
<protein>
    <submittedName>
        <fullName evidence="1">Uncharacterized protein</fullName>
    </submittedName>
</protein>
<dbReference type="AlphaFoldDB" id="A0A9W6CQF2"/>
<evidence type="ECO:0000313" key="3">
    <source>
        <dbReference type="Proteomes" id="UP001144397"/>
    </source>
</evidence>
<proteinExistence type="predicted"/>
<evidence type="ECO:0000313" key="2">
    <source>
        <dbReference type="EMBL" id="MDR6335758.1"/>
    </source>
</evidence>
<dbReference type="Proteomes" id="UP001245370">
    <property type="component" value="Unassembled WGS sequence"/>
</dbReference>
<evidence type="ECO:0000313" key="4">
    <source>
        <dbReference type="Proteomes" id="UP001245370"/>
    </source>
</evidence>
<dbReference type="EMBL" id="BSDO01000008">
    <property type="protein sequence ID" value="GLI24565.1"/>
    <property type="molecule type" value="Genomic_DNA"/>
</dbReference>
<gene>
    <name evidence="2" type="ORF">GGQ86_004254</name>
    <name evidence="1" type="ORF">XFLAVUS301_42390</name>
</gene>
<sequence>MSLSIWRQCPDLMVRLTAAQNHPANTSIDIMTFAGMCETREELERHVERFERAAAAFIPPRRNCRRIA</sequence>
<organism evidence="1 3">
    <name type="scientific">Xanthobacter flavus</name>
    <dbReference type="NCBI Taxonomy" id="281"/>
    <lineage>
        <taxon>Bacteria</taxon>
        <taxon>Pseudomonadati</taxon>
        <taxon>Pseudomonadota</taxon>
        <taxon>Alphaproteobacteria</taxon>
        <taxon>Hyphomicrobiales</taxon>
        <taxon>Xanthobacteraceae</taxon>
        <taxon>Xanthobacter</taxon>
    </lineage>
</organism>
<dbReference type="EMBL" id="JAVDPY010000008">
    <property type="protein sequence ID" value="MDR6335758.1"/>
    <property type="molecule type" value="Genomic_DNA"/>
</dbReference>
<comment type="caution">
    <text evidence="1">The sequence shown here is derived from an EMBL/GenBank/DDBJ whole genome shotgun (WGS) entry which is preliminary data.</text>
</comment>
<keyword evidence="4" id="KW-1185">Reference proteome</keyword>
<dbReference type="Proteomes" id="UP001144397">
    <property type="component" value="Unassembled WGS sequence"/>
</dbReference>
<evidence type="ECO:0000313" key="1">
    <source>
        <dbReference type="EMBL" id="GLI24565.1"/>
    </source>
</evidence>